<reference evidence="1 2" key="1">
    <citation type="submission" date="2014-04" db="EMBL/GenBank/DDBJ databases">
        <authorList>
            <consortium name="DOE Joint Genome Institute"/>
            <person name="Kuo A."/>
            <person name="Kohler A."/>
            <person name="Nagy L.G."/>
            <person name="Floudas D."/>
            <person name="Copeland A."/>
            <person name="Barry K.W."/>
            <person name="Cichocki N."/>
            <person name="Veneault-Fourrey C."/>
            <person name="LaButti K."/>
            <person name="Lindquist E.A."/>
            <person name="Lipzen A."/>
            <person name="Lundell T."/>
            <person name="Morin E."/>
            <person name="Murat C."/>
            <person name="Sun H."/>
            <person name="Tunlid A."/>
            <person name="Henrissat B."/>
            <person name="Grigoriev I.V."/>
            <person name="Hibbett D.S."/>
            <person name="Martin F."/>
            <person name="Nordberg H.P."/>
            <person name="Cantor M.N."/>
            <person name="Hua S.X."/>
        </authorList>
    </citation>
    <scope>NUCLEOTIDE SEQUENCE [LARGE SCALE GENOMIC DNA]</scope>
    <source>
        <strain evidence="1 2">Foug A</strain>
    </source>
</reference>
<sequence>MPMTSSFNPAEHAIRGIFVAVCIRVHMLSYSQTRNVTVGFSSRVSAEVLGPRTTSPVTLKEVFCIVFDEIMHMTMMSQSDHCSTRAQQTFYDGSRLYGVL</sequence>
<keyword evidence="2" id="KW-1185">Reference proteome</keyword>
<dbReference type="HOGENOM" id="CLU_2307697_0_0_1"/>
<dbReference type="EMBL" id="KN822144">
    <property type="protein sequence ID" value="KIM54913.1"/>
    <property type="molecule type" value="Genomic_DNA"/>
</dbReference>
<name>A0A0C2YZ97_9AGAM</name>
<gene>
    <name evidence="1" type="ORF">SCLCIDRAFT_333834</name>
</gene>
<dbReference type="Proteomes" id="UP000053989">
    <property type="component" value="Unassembled WGS sequence"/>
</dbReference>
<dbReference type="InParanoid" id="A0A0C2YZ97"/>
<evidence type="ECO:0000313" key="2">
    <source>
        <dbReference type="Proteomes" id="UP000053989"/>
    </source>
</evidence>
<protein>
    <submittedName>
        <fullName evidence="1">Uncharacterized protein</fullName>
    </submittedName>
</protein>
<dbReference type="AlphaFoldDB" id="A0A0C2YZ97"/>
<organism evidence="1 2">
    <name type="scientific">Scleroderma citrinum Foug A</name>
    <dbReference type="NCBI Taxonomy" id="1036808"/>
    <lineage>
        <taxon>Eukaryota</taxon>
        <taxon>Fungi</taxon>
        <taxon>Dikarya</taxon>
        <taxon>Basidiomycota</taxon>
        <taxon>Agaricomycotina</taxon>
        <taxon>Agaricomycetes</taxon>
        <taxon>Agaricomycetidae</taxon>
        <taxon>Boletales</taxon>
        <taxon>Sclerodermatineae</taxon>
        <taxon>Sclerodermataceae</taxon>
        <taxon>Scleroderma</taxon>
    </lineage>
</organism>
<reference evidence="2" key="2">
    <citation type="submission" date="2015-01" db="EMBL/GenBank/DDBJ databases">
        <title>Evolutionary Origins and Diversification of the Mycorrhizal Mutualists.</title>
        <authorList>
            <consortium name="DOE Joint Genome Institute"/>
            <consortium name="Mycorrhizal Genomics Consortium"/>
            <person name="Kohler A."/>
            <person name="Kuo A."/>
            <person name="Nagy L.G."/>
            <person name="Floudas D."/>
            <person name="Copeland A."/>
            <person name="Barry K.W."/>
            <person name="Cichocki N."/>
            <person name="Veneault-Fourrey C."/>
            <person name="LaButti K."/>
            <person name="Lindquist E.A."/>
            <person name="Lipzen A."/>
            <person name="Lundell T."/>
            <person name="Morin E."/>
            <person name="Murat C."/>
            <person name="Riley R."/>
            <person name="Ohm R."/>
            <person name="Sun H."/>
            <person name="Tunlid A."/>
            <person name="Henrissat B."/>
            <person name="Grigoriev I.V."/>
            <person name="Hibbett D.S."/>
            <person name="Martin F."/>
        </authorList>
    </citation>
    <scope>NUCLEOTIDE SEQUENCE [LARGE SCALE GENOMIC DNA]</scope>
    <source>
        <strain evidence="2">Foug A</strain>
    </source>
</reference>
<evidence type="ECO:0000313" key="1">
    <source>
        <dbReference type="EMBL" id="KIM54913.1"/>
    </source>
</evidence>
<accession>A0A0C2YZ97</accession>
<proteinExistence type="predicted"/>